<reference evidence="3 4" key="1">
    <citation type="submission" date="2018-10" db="EMBL/GenBank/DDBJ databases">
        <title>Bacillus Keqinensis sp. nov., a moderately halophilic bacterium isolated from a saline-alkaline lake.</title>
        <authorList>
            <person name="Wang H."/>
        </authorList>
    </citation>
    <scope>NUCLEOTIDE SEQUENCE [LARGE SCALE GENOMIC DNA]</scope>
    <source>
        <strain evidence="3 4">KQ-3</strain>
    </source>
</reference>
<comment type="caution">
    <text evidence="3">The sequence shown here is derived from an EMBL/GenBank/DDBJ whole genome shotgun (WGS) entry which is preliminary data.</text>
</comment>
<feature type="transmembrane region" description="Helical" evidence="2">
    <location>
        <begin position="65"/>
        <end position="86"/>
    </location>
</feature>
<feature type="compositionally biased region" description="Polar residues" evidence="1">
    <location>
        <begin position="10"/>
        <end position="20"/>
    </location>
</feature>
<evidence type="ECO:0000256" key="1">
    <source>
        <dbReference type="SAM" id="MobiDB-lite"/>
    </source>
</evidence>
<dbReference type="EMBL" id="RHIB01000001">
    <property type="protein sequence ID" value="RNA69107.1"/>
    <property type="molecule type" value="Genomic_DNA"/>
</dbReference>
<evidence type="ECO:0000313" key="3">
    <source>
        <dbReference type="EMBL" id="RNA69107.1"/>
    </source>
</evidence>
<dbReference type="Proteomes" id="UP000278746">
    <property type="component" value="Unassembled WGS sequence"/>
</dbReference>
<gene>
    <name evidence="3" type="ORF">EBO34_03910</name>
</gene>
<name>A0A3M7TU97_9BACI</name>
<protein>
    <submittedName>
        <fullName evidence="3">Uncharacterized protein</fullName>
    </submittedName>
</protein>
<accession>A0A3M7TU97</accession>
<feature type="compositionally biased region" description="Basic and acidic residues" evidence="1">
    <location>
        <begin position="38"/>
        <end position="50"/>
    </location>
</feature>
<keyword evidence="2" id="KW-0472">Membrane</keyword>
<keyword evidence="4" id="KW-1185">Reference proteome</keyword>
<feature type="region of interest" description="Disordered" evidence="1">
    <location>
        <begin position="1"/>
        <end position="59"/>
    </location>
</feature>
<evidence type="ECO:0000256" key="2">
    <source>
        <dbReference type="SAM" id="Phobius"/>
    </source>
</evidence>
<keyword evidence="2" id="KW-0812">Transmembrane</keyword>
<evidence type="ECO:0000313" key="4">
    <source>
        <dbReference type="Proteomes" id="UP000278746"/>
    </source>
</evidence>
<dbReference type="RefSeq" id="WP_122896629.1">
    <property type="nucleotide sequence ID" value="NZ_RHIB01000001.1"/>
</dbReference>
<keyword evidence="2" id="KW-1133">Transmembrane helix</keyword>
<organism evidence="3 4">
    <name type="scientific">Alteribacter keqinensis</name>
    <dbReference type="NCBI Taxonomy" id="2483800"/>
    <lineage>
        <taxon>Bacteria</taxon>
        <taxon>Bacillati</taxon>
        <taxon>Bacillota</taxon>
        <taxon>Bacilli</taxon>
        <taxon>Bacillales</taxon>
        <taxon>Bacillaceae</taxon>
        <taxon>Alteribacter</taxon>
    </lineage>
</organism>
<dbReference type="AlphaFoldDB" id="A0A3M7TU97"/>
<sequence>MRAQSRQDLHNNGQEQTGSIDFSEMDAMDLPPRSVVRKQREAEKKQKKIEAEEEEPNQETVQFPLVRLFLLLFFMLVITVITYPMWSEFFAG</sequence>
<proteinExistence type="predicted"/>